<dbReference type="KEGG" id="htl:HPTL_1613"/>
<evidence type="ECO:0000313" key="3">
    <source>
        <dbReference type="Proteomes" id="UP000262004"/>
    </source>
</evidence>
<dbReference type="AlphaFoldDB" id="A0A2Z6DZG1"/>
<dbReference type="SUPFAM" id="SSF52540">
    <property type="entry name" value="P-loop containing nucleoside triphosphate hydrolases"/>
    <property type="match status" value="1"/>
</dbReference>
<evidence type="ECO:0000259" key="1">
    <source>
        <dbReference type="Pfam" id="PF22688"/>
    </source>
</evidence>
<gene>
    <name evidence="2" type="ORF">HPTL_1613</name>
</gene>
<dbReference type="Gene3D" id="1.10.8.60">
    <property type="match status" value="1"/>
</dbReference>
<dbReference type="OrthoDB" id="9784878at2"/>
<dbReference type="Pfam" id="PF22688">
    <property type="entry name" value="Hda_lid"/>
    <property type="match status" value="1"/>
</dbReference>
<dbReference type="PANTHER" id="PTHR30050">
    <property type="entry name" value="CHROMOSOMAL REPLICATION INITIATOR PROTEIN DNAA"/>
    <property type="match status" value="1"/>
</dbReference>
<protein>
    <submittedName>
        <fullName evidence="2">DnaA regulatory inactivator Had</fullName>
    </submittedName>
</protein>
<dbReference type="InterPro" id="IPR055199">
    <property type="entry name" value="Hda_lid"/>
</dbReference>
<dbReference type="GO" id="GO:0006270">
    <property type="term" value="P:DNA replication initiation"/>
    <property type="evidence" value="ECO:0007669"/>
    <property type="project" value="TreeGrafter"/>
</dbReference>
<evidence type="ECO:0000313" key="2">
    <source>
        <dbReference type="EMBL" id="BBD77873.1"/>
    </source>
</evidence>
<accession>A0A2Z6DZG1</accession>
<dbReference type="PANTHER" id="PTHR30050:SF5">
    <property type="entry name" value="DNAA REGULATORY INACTIVATOR HDA"/>
    <property type="match status" value="1"/>
</dbReference>
<proteinExistence type="predicted"/>
<dbReference type="EMBL" id="AP018558">
    <property type="protein sequence ID" value="BBD77873.1"/>
    <property type="molecule type" value="Genomic_DNA"/>
</dbReference>
<dbReference type="InterPro" id="IPR027417">
    <property type="entry name" value="P-loop_NTPase"/>
</dbReference>
<reference evidence="2 3" key="1">
    <citation type="submission" date="2018-04" db="EMBL/GenBank/DDBJ databases">
        <title>Complete genome sequence of Hydrogenophilus thermoluteolus TH-1.</title>
        <authorList>
            <person name="Arai H."/>
        </authorList>
    </citation>
    <scope>NUCLEOTIDE SEQUENCE [LARGE SCALE GENOMIC DNA]</scope>
    <source>
        <strain evidence="2 3">TH-1</strain>
    </source>
</reference>
<keyword evidence="3" id="KW-1185">Reference proteome</keyword>
<dbReference type="Gene3D" id="3.40.50.300">
    <property type="entry name" value="P-loop containing nucleotide triphosphate hydrolases"/>
    <property type="match status" value="1"/>
</dbReference>
<dbReference type="RefSeq" id="WP_119335570.1">
    <property type="nucleotide sequence ID" value="NZ_AP018558.1"/>
</dbReference>
<name>A0A2Z6DZG1_HYDTE</name>
<sequence length="231" mass="25446">MQLLLDLFDPLPQRFDNFEPLGNEALVATLERFAVNEPMPGVTTPHLAIWGPAGSGKSHLLHAVAETVRRNGNVACYCPLREPFLEPPPQLSGAVVLFDDLDVADAAAQEALFHAFNRAERLKQRWLVAANAPPHQLPLREDLRTRLALLPLLPVTPLDDTGRARLIARRAAEWGVAISDDAVRFLLTHASRAIPELLLVLEAASEESLRRGKPITAPLVKAVWQLISQEP</sequence>
<organism evidence="2 3">
    <name type="scientific">Hydrogenophilus thermoluteolus</name>
    <name type="common">Pseudomonas hydrogenothermophila</name>
    <dbReference type="NCBI Taxonomy" id="297"/>
    <lineage>
        <taxon>Bacteria</taxon>
        <taxon>Pseudomonadati</taxon>
        <taxon>Pseudomonadota</taxon>
        <taxon>Hydrogenophilia</taxon>
        <taxon>Hydrogenophilales</taxon>
        <taxon>Hydrogenophilaceae</taxon>
        <taxon>Hydrogenophilus</taxon>
    </lineage>
</organism>
<feature type="domain" description="Hda lid" evidence="1">
    <location>
        <begin position="160"/>
        <end position="223"/>
    </location>
</feature>
<dbReference type="GO" id="GO:0003688">
    <property type="term" value="F:DNA replication origin binding"/>
    <property type="evidence" value="ECO:0007669"/>
    <property type="project" value="TreeGrafter"/>
</dbReference>
<dbReference type="GO" id="GO:0005886">
    <property type="term" value="C:plasma membrane"/>
    <property type="evidence" value="ECO:0007669"/>
    <property type="project" value="TreeGrafter"/>
</dbReference>
<dbReference type="Proteomes" id="UP000262004">
    <property type="component" value="Chromosome"/>
</dbReference>